<dbReference type="GO" id="GO:0009543">
    <property type="term" value="C:chloroplast thylakoid lumen"/>
    <property type="evidence" value="ECO:0007669"/>
    <property type="project" value="UniProtKB-SubCell"/>
</dbReference>
<dbReference type="OrthoDB" id="1902587at2759"/>
<accession>A0A6J1CXI1</accession>
<dbReference type="InterPro" id="IPR046357">
    <property type="entry name" value="PPIase_dom_sf"/>
</dbReference>
<feature type="domain" description="PPIase FKBP-type" evidence="12">
    <location>
        <begin position="120"/>
        <end position="219"/>
    </location>
</feature>
<keyword evidence="10" id="KW-1015">Disulfide bond</keyword>
<proteinExistence type="inferred from homology"/>
<dbReference type="SUPFAM" id="SSF54534">
    <property type="entry name" value="FKBP-like"/>
    <property type="match status" value="1"/>
</dbReference>
<keyword evidence="8" id="KW-0793">Thylakoid</keyword>
<dbReference type="Pfam" id="PF00254">
    <property type="entry name" value="FKBP_C"/>
    <property type="match status" value="1"/>
</dbReference>
<evidence type="ECO:0000313" key="13">
    <source>
        <dbReference type="Proteomes" id="UP000504603"/>
    </source>
</evidence>
<dbReference type="KEGG" id="mcha:111015733"/>
<comment type="catalytic activity">
    <reaction evidence="1 11">
        <text>[protein]-peptidylproline (omega=180) = [protein]-peptidylproline (omega=0)</text>
        <dbReference type="Rhea" id="RHEA:16237"/>
        <dbReference type="Rhea" id="RHEA-COMP:10747"/>
        <dbReference type="Rhea" id="RHEA-COMP:10748"/>
        <dbReference type="ChEBI" id="CHEBI:83833"/>
        <dbReference type="ChEBI" id="CHEBI:83834"/>
        <dbReference type="EC" id="5.2.1.8"/>
    </reaction>
</comment>
<dbReference type="FunFam" id="3.10.50.40:FF:000032">
    <property type="entry name" value="Peptidylprolyl isomerase"/>
    <property type="match status" value="1"/>
</dbReference>
<evidence type="ECO:0000256" key="5">
    <source>
        <dbReference type="ARBA" id="ARBA00022528"/>
    </source>
</evidence>
<dbReference type="Gene3D" id="3.10.50.40">
    <property type="match status" value="1"/>
</dbReference>
<dbReference type="GeneID" id="111015733"/>
<evidence type="ECO:0000256" key="6">
    <source>
        <dbReference type="ARBA" id="ARBA00022640"/>
    </source>
</evidence>
<reference evidence="14" key="1">
    <citation type="submission" date="2025-08" db="UniProtKB">
        <authorList>
            <consortium name="RefSeq"/>
        </authorList>
    </citation>
    <scope>IDENTIFICATION</scope>
    <source>
        <strain evidence="14">OHB3-1</strain>
    </source>
</reference>
<organism evidence="13 14">
    <name type="scientific">Momordica charantia</name>
    <name type="common">Bitter gourd</name>
    <name type="synonym">Balsam pear</name>
    <dbReference type="NCBI Taxonomy" id="3673"/>
    <lineage>
        <taxon>Eukaryota</taxon>
        <taxon>Viridiplantae</taxon>
        <taxon>Streptophyta</taxon>
        <taxon>Embryophyta</taxon>
        <taxon>Tracheophyta</taxon>
        <taxon>Spermatophyta</taxon>
        <taxon>Magnoliopsida</taxon>
        <taxon>eudicotyledons</taxon>
        <taxon>Gunneridae</taxon>
        <taxon>Pentapetalae</taxon>
        <taxon>rosids</taxon>
        <taxon>fabids</taxon>
        <taxon>Cucurbitales</taxon>
        <taxon>Cucurbitaceae</taxon>
        <taxon>Momordiceae</taxon>
        <taxon>Momordica</taxon>
    </lineage>
</organism>
<gene>
    <name evidence="14" type="primary">LOC111015733</name>
</gene>
<evidence type="ECO:0000313" key="14">
    <source>
        <dbReference type="RefSeq" id="XP_022146540.1"/>
    </source>
</evidence>
<keyword evidence="11 14" id="KW-0413">Isomerase</keyword>
<sequence>MSSLRISLGVGAATPRTRRSIKISPHKCQTREQVSKSIFPHTPKIPSPQHELELKENRTSLGRREAVGCGFLYGLANALLQPLPAAASAAEGTPCEFTVAPSGLAFCDKVVGTGPEAVKGQLIKAHYVGKLESGKVFDSSYNRGKPLTFRVGVGEVIKGWDEGILGGGGVPAMLPGGKRVLKLPPELGYGARGAGCRGGSCIIPPNSVLVFDVEFIGKA</sequence>
<dbReference type="AlphaFoldDB" id="A0A6J1CXI1"/>
<dbReference type="GO" id="GO:0003755">
    <property type="term" value="F:peptidyl-prolyl cis-trans isomerase activity"/>
    <property type="evidence" value="ECO:0007669"/>
    <property type="project" value="UniProtKB-KW"/>
</dbReference>
<dbReference type="RefSeq" id="XP_022146540.1">
    <property type="nucleotide sequence ID" value="XM_022290848.1"/>
</dbReference>
<dbReference type="PANTHER" id="PTHR47833">
    <property type="entry name" value="PHOTOSYNTHETIC NDH SUBUNIT OF LUMENAL LOCATION 4, CHLOROPLASTIC"/>
    <property type="match status" value="1"/>
</dbReference>
<evidence type="ECO:0000256" key="1">
    <source>
        <dbReference type="ARBA" id="ARBA00000971"/>
    </source>
</evidence>
<evidence type="ECO:0000256" key="8">
    <source>
        <dbReference type="ARBA" id="ARBA00023078"/>
    </source>
</evidence>
<evidence type="ECO:0000256" key="4">
    <source>
        <dbReference type="ARBA" id="ARBA00013194"/>
    </source>
</evidence>
<name>A0A6J1CXI1_MOMCH</name>
<protein>
    <recommendedName>
        <fullName evidence="4 11">peptidylprolyl isomerase</fullName>
        <ecNumber evidence="4 11">5.2.1.8</ecNumber>
    </recommendedName>
</protein>
<comment type="similarity">
    <text evidence="3">Belongs to the FKBP-type PPIase family.</text>
</comment>
<keyword evidence="6" id="KW-0934">Plastid</keyword>
<dbReference type="PANTHER" id="PTHR47833:SF2">
    <property type="entry name" value="PEPTIDYLPROLYL ISOMERASE"/>
    <property type="match status" value="1"/>
</dbReference>
<keyword evidence="13" id="KW-1185">Reference proteome</keyword>
<dbReference type="Proteomes" id="UP000504603">
    <property type="component" value="Unplaced"/>
</dbReference>
<keyword evidence="9 11" id="KW-0697">Rotamase</keyword>
<dbReference type="PROSITE" id="PS50059">
    <property type="entry name" value="FKBP_PPIASE"/>
    <property type="match status" value="1"/>
</dbReference>
<dbReference type="InterPro" id="IPR044183">
    <property type="entry name" value="PNSL4/FKBP13-like"/>
</dbReference>
<comment type="subcellular location">
    <subcellularLocation>
        <location evidence="2">Plastid</location>
        <location evidence="2">Chloroplast thylakoid lumen</location>
    </subcellularLocation>
</comment>
<evidence type="ECO:0000259" key="12">
    <source>
        <dbReference type="PROSITE" id="PS50059"/>
    </source>
</evidence>
<keyword evidence="7" id="KW-0809">Transit peptide</keyword>
<evidence type="ECO:0000256" key="10">
    <source>
        <dbReference type="ARBA" id="ARBA00023157"/>
    </source>
</evidence>
<evidence type="ECO:0000256" key="11">
    <source>
        <dbReference type="PROSITE-ProRule" id="PRU00277"/>
    </source>
</evidence>
<evidence type="ECO:0000256" key="7">
    <source>
        <dbReference type="ARBA" id="ARBA00022946"/>
    </source>
</evidence>
<keyword evidence="5" id="KW-0150">Chloroplast</keyword>
<evidence type="ECO:0000256" key="9">
    <source>
        <dbReference type="ARBA" id="ARBA00023110"/>
    </source>
</evidence>
<dbReference type="EC" id="5.2.1.8" evidence="4 11"/>
<dbReference type="InterPro" id="IPR001179">
    <property type="entry name" value="PPIase_FKBP_dom"/>
</dbReference>
<evidence type="ECO:0000256" key="3">
    <source>
        <dbReference type="ARBA" id="ARBA00006577"/>
    </source>
</evidence>
<evidence type="ECO:0000256" key="2">
    <source>
        <dbReference type="ARBA" id="ARBA00004456"/>
    </source>
</evidence>